<accession>A0AA89AYS7</accession>
<evidence type="ECO:0000256" key="6">
    <source>
        <dbReference type="ARBA" id="ARBA00022989"/>
    </source>
</evidence>
<keyword evidence="9 12" id="KW-0503">Monooxygenase</keyword>
<keyword evidence="4" id="KW-0812">Transmembrane</keyword>
<dbReference type="PANTHER" id="PTHR47947">
    <property type="entry name" value="CYTOCHROME P450 82C3-RELATED"/>
    <property type="match status" value="1"/>
</dbReference>
<comment type="cofactor">
    <cofactor evidence="11">
        <name>heme</name>
        <dbReference type="ChEBI" id="CHEBI:30413"/>
    </cofactor>
</comment>
<evidence type="ECO:0000256" key="8">
    <source>
        <dbReference type="ARBA" id="ARBA00023004"/>
    </source>
</evidence>
<evidence type="ECO:0000256" key="11">
    <source>
        <dbReference type="PIRSR" id="PIRSR602401-1"/>
    </source>
</evidence>
<dbReference type="GO" id="GO:0016705">
    <property type="term" value="F:oxidoreductase activity, acting on paired donors, with incorporation or reduction of molecular oxygen"/>
    <property type="evidence" value="ECO:0007669"/>
    <property type="project" value="InterPro"/>
</dbReference>
<dbReference type="Pfam" id="PF00067">
    <property type="entry name" value="p450"/>
    <property type="match status" value="1"/>
</dbReference>
<evidence type="ECO:0000313" key="15">
    <source>
        <dbReference type="Proteomes" id="UP001188597"/>
    </source>
</evidence>
<dbReference type="InterPro" id="IPR001128">
    <property type="entry name" value="Cyt_P450"/>
</dbReference>
<feature type="binding site" description="axial binding residue" evidence="11">
    <location>
        <position position="171"/>
    </location>
    <ligand>
        <name>heme</name>
        <dbReference type="ChEBI" id="CHEBI:30413"/>
    </ligand>
    <ligandPart>
        <name>Fe</name>
        <dbReference type="ChEBI" id="CHEBI:18248"/>
    </ligandPart>
</feature>
<dbReference type="GO" id="GO:0004497">
    <property type="term" value="F:monooxygenase activity"/>
    <property type="evidence" value="ECO:0007669"/>
    <property type="project" value="UniProtKB-KW"/>
</dbReference>
<keyword evidence="3 11" id="KW-0349">Heme</keyword>
<comment type="similarity">
    <text evidence="2 12">Belongs to the cytochrome P450 family.</text>
</comment>
<evidence type="ECO:0000256" key="4">
    <source>
        <dbReference type="ARBA" id="ARBA00022692"/>
    </source>
</evidence>
<protein>
    <recommendedName>
        <fullName evidence="16">Cytochrome P450</fullName>
    </recommendedName>
</protein>
<dbReference type="GO" id="GO:0020037">
    <property type="term" value="F:heme binding"/>
    <property type="evidence" value="ECO:0007669"/>
    <property type="project" value="InterPro"/>
</dbReference>
<keyword evidence="15" id="KW-1185">Reference proteome</keyword>
<dbReference type="AlphaFoldDB" id="A0AA89AYS7"/>
<dbReference type="SUPFAM" id="SSF48264">
    <property type="entry name" value="Cytochrome P450"/>
    <property type="match status" value="2"/>
</dbReference>
<dbReference type="PRINTS" id="PR00463">
    <property type="entry name" value="EP450I"/>
</dbReference>
<dbReference type="InterPro" id="IPR036396">
    <property type="entry name" value="Cyt_P450_sf"/>
</dbReference>
<organism evidence="14 15">
    <name type="scientific">Escallonia herrerae</name>
    <dbReference type="NCBI Taxonomy" id="1293975"/>
    <lineage>
        <taxon>Eukaryota</taxon>
        <taxon>Viridiplantae</taxon>
        <taxon>Streptophyta</taxon>
        <taxon>Embryophyta</taxon>
        <taxon>Tracheophyta</taxon>
        <taxon>Spermatophyta</taxon>
        <taxon>Magnoliopsida</taxon>
        <taxon>eudicotyledons</taxon>
        <taxon>Gunneridae</taxon>
        <taxon>Pentapetalae</taxon>
        <taxon>asterids</taxon>
        <taxon>campanulids</taxon>
        <taxon>Escalloniales</taxon>
        <taxon>Escalloniaceae</taxon>
        <taxon>Escallonia</taxon>
    </lineage>
</organism>
<comment type="caution">
    <text evidence="14">The sequence shown here is derived from an EMBL/GenBank/DDBJ whole genome shotgun (WGS) entry which is preliminary data.</text>
</comment>
<dbReference type="GO" id="GO:0016020">
    <property type="term" value="C:membrane"/>
    <property type="evidence" value="ECO:0007669"/>
    <property type="project" value="UniProtKB-SubCell"/>
</dbReference>
<dbReference type="Gene3D" id="1.10.630.10">
    <property type="entry name" value="Cytochrome P450"/>
    <property type="match status" value="2"/>
</dbReference>
<dbReference type="GO" id="GO:0005506">
    <property type="term" value="F:iron ion binding"/>
    <property type="evidence" value="ECO:0007669"/>
    <property type="project" value="InterPro"/>
</dbReference>
<evidence type="ECO:0000256" key="5">
    <source>
        <dbReference type="ARBA" id="ARBA00022723"/>
    </source>
</evidence>
<evidence type="ECO:0000256" key="2">
    <source>
        <dbReference type="ARBA" id="ARBA00010617"/>
    </source>
</evidence>
<feature type="chain" id="PRO_5041736597" description="Cytochrome P450" evidence="13">
    <location>
        <begin position="22"/>
        <end position="201"/>
    </location>
</feature>
<evidence type="ECO:0000256" key="1">
    <source>
        <dbReference type="ARBA" id="ARBA00004167"/>
    </source>
</evidence>
<comment type="subcellular location">
    <subcellularLocation>
        <location evidence="1">Membrane</location>
        <topology evidence="1">Single-pass membrane protein</topology>
    </subcellularLocation>
</comment>
<gene>
    <name evidence="14" type="ORF">RJ639_003942</name>
</gene>
<evidence type="ECO:0000256" key="3">
    <source>
        <dbReference type="ARBA" id="ARBA00022617"/>
    </source>
</evidence>
<evidence type="ECO:0008006" key="16">
    <source>
        <dbReference type="Google" id="ProtNLM"/>
    </source>
</evidence>
<keyword evidence="7 12" id="KW-0560">Oxidoreductase</keyword>
<keyword evidence="10" id="KW-0472">Membrane</keyword>
<evidence type="ECO:0000256" key="9">
    <source>
        <dbReference type="ARBA" id="ARBA00023033"/>
    </source>
</evidence>
<feature type="non-terminal residue" evidence="14">
    <location>
        <position position="201"/>
    </location>
</feature>
<dbReference type="PROSITE" id="PS00086">
    <property type="entry name" value="CYTOCHROME_P450"/>
    <property type="match status" value="1"/>
</dbReference>
<dbReference type="InterPro" id="IPR050651">
    <property type="entry name" value="Plant_Cytochrome_P450_Monoox"/>
</dbReference>
<name>A0AA89AYS7_9ASTE</name>
<dbReference type="InterPro" id="IPR017972">
    <property type="entry name" value="Cyt_P450_CS"/>
</dbReference>
<dbReference type="PRINTS" id="PR00385">
    <property type="entry name" value="P450"/>
</dbReference>
<evidence type="ECO:0000313" key="14">
    <source>
        <dbReference type="EMBL" id="KAK3019708.1"/>
    </source>
</evidence>
<keyword evidence="5 11" id="KW-0479">Metal-binding</keyword>
<keyword evidence="6" id="KW-1133">Transmembrane helix</keyword>
<dbReference type="PANTHER" id="PTHR47947:SF62">
    <property type="entry name" value="CYTOCHROME P450, FAMILY 81, SUBFAMILY D, POLYPEPTIDE 5"/>
    <property type="match status" value="1"/>
</dbReference>
<feature type="signal peptide" evidence="13">
    <location>
        <begin position="1"/>
        <end position="21"/>
    </location>
</feature>
<evidence type="ECO:0000256" key="13">
    <source>
        <dbReference type="SAM" id="SignalP"/>
    </source>
</evidence>
<evidence type="ECO:0000256" key="12">
    <source>
        <dbReference type="RuleBase" id="RU000461"/>
    </source>
</evidence>
<dbReference type="Proteomes" id="UP001188597">
    <property type="component" value="Unassembled WGS sequence"/>
</dbReference>
<sequence length="201" mass="22319">MGRRRCPGAGLANRVVALALAAMIQCFEWERVSEELVDMSEGILQQLQLMEWALSLFVNQPEVLEKPRAELESYVGQDRLVDETDIPNLHYLQSIVNETLRLFPAAPLLVPCQSSDNSTVGGFDVPRGTMLLVNAWAIPRDPVVWDDPTTFRPEGNGAHKFVPFGTGRRACPGAGLANRVVVLALAAMIQCFEWERVSEEQ</sequence>
<evidence type="ECO:0000256" key="7">
    <source>
        <dbReference type="ARBA" id="ARBA00023002"/>
    </source>
</evidence>
<evidence type="ECO:0000256" key="10">
    <source>
        <dbReference type="ARBA" id="ARBA00023136"/>
    </source>
</evidence>
<dbReference type="InterPro" id="IPR002401">
    <property type="entry name" value="Cyt_P450_E_grp-I"/>
</dbReference>
<reference evidence="14" key="1">
    <citation type="submission" date="2022-12" db="EMBL/GenBank/DDBJ databases">
        <title>Draft genome assemblies for two species of Escallonia (Escalloniales).</title>
        <authorList>
            <person name="Chanderbali A."/>
            <person name="Dervinis C."/>
            <person name="Anghel I."/>
            <person name="Soltis D."/>
            <person name="Soltis P."/>
            <person name="Zapata F."/>
        </authorList>
    </citation>
    <scope>NUCLEOTIDE SEQUENCE</scope>
    <source>
        <strain evidence="14">UCBG64.0493</strain>
        <tissue evidence="14">Leaf</tissue>
    </source>
</reference>
<dbReference type="EMBL" id="JAVXUP010000859">
    <property type="protein sequence ID" value="KAK3019708.1"/>
    <property type="molecule type" value="Genomic_DNA"/>
</dbReference>
<proteinExistence type="inferred from homology"/>
<keyword evidence="13" id="KW-0732">Signal</keyword>
<keyword evidence="8 11" id="KW-0408">Iron</keyword>